<dbReference type="AlphaFoldDB" id="A0A497E345"/>
<comment type="caution">
    <text evidence="2">The sequence shown here is derived from an EMBL/GenBank/DDBJ whole genome shotgun (WGS) entry which is preliminary data.</text>
</comment>
<feature type="domain" description="HEPN AbiJ-N-terminal" evidence="1">
    <location>
        <begin position="1"/>
        <end position="155"/>
    </location>
</feature>
<sequence length="277" mass="32272">MRFSQRKGLKPIKKTIQTDFIDQDLRTSLWNILIKSYWYDLGNEVDIHGALGAKGHLFISDLWMNYFKKPLDTISFKWNDVYTKIREYFFKAPWYEVYDFLEFTVTHYPDEGFKSEFIKICNQILERELSGYRFVGDRIIQITSDEEISAIEEVLDIPDRFKGPKTQIKLALDKLSDRKSPDYRGSIKDSISAVEGVIRIITRESSLKEGLKKIEEKGKIKLHPALKEAFIKLYGYTCDAEGIRHALLNESNLTFADAKFMLVSCSAFINYLIDKTK</sequence>
<dbReference type="Proteomes" id="UP000279422">
    <property type="component" value="Unassembled WGS sequence"/>
</dbReference>
<gene>
    <name evidence="2" type="ORF">DRJ00_06155</name>
</gene>
<dbReference type="EMBL" id="QMPZ01000092">
    <property type="protein sequence ID" value="RLE08533.1"/>
    <property type="molecule type" value="Genomic_DNA"/>
</dbReference>
<evidence type="ECO:0000313" key="3">
    <source>
        <dbReference type="Proteomes" id="UP000279422"/>
    </source>
</evidence>
<evidence type="ECO:0000313" key="2">
    <source>
        <dbReference type="EMBL" id="RLE08533.1"/>
    </source>
</evidence>
<dbReference type="Pfam" id="PF18863">
    <property type="entry name" value="AbiJ_NTD4"/>
    <property type="match status" value="1"/>
</dbReference>
<organism evidence="2 3">
    <name type="scientific">Aerophobetes bacterium</name>
    <dbReference type="NCBI Taxonomy" id="2030807"/>
    <lineage>
        <taxon>Bacteria</taxon>
        <taxon>Candidatus Aerophobota</taxon>
    </lineage>
</organism>
<proteinExistence type="predicted"/>
<dbReference type="InterPro" id="IPR049503">
    <property type="entry name" value="AbiJ_NTD4"/>
</dbReference>
<name>A0A497E345_UNCAE</name>
<evidence type="ECO:0000259" key="1">
    <source>
        <dbReference type="Pfam" id="PF18863"/>
    </source>
</evidence>
<protein>
    <recommendedName>
        <fullName evidence="1">HEPN AbiJ-N-terminal domain-containing protein</fullName>
    </recommendedName>
</protein>
<reference evidence="2 3" key="1">
    <citation type="submission" date="2018-06" db="EMBL/GenBank/DDBJ databases">
        <title>Extensive metabolic versatility and redundancy in microbially diverse, dynamic hydrothermal sediments.</title>
        <authorList>
            <person name="Dombrowski N."/>
            <person name="Teske A."/>
            <person name="Baker B.J."/>
        </authorList>
    </citation>
    <scope>NUCLEOTIDE SEQUENCE [LARGE SCALE GENOMIC DNA]</scope>
    <source>
        <strain evidence="2">B47_G16</strain>
    </source>
</reference>
<accession>A0A497E345</accession>